<keyword evidence="4" id="KW-0539">Nucleus</keyword>
<dbReference type="PROSITE" id="PS51005">
    <property type="entry name" value="NAC"/>
    <property type="match status" value="1"/>
</dbReference>
<dbReference type="GO" id="GO:0006355">
    <property type="term" value="P:regulation of DNA-templated transcription"/>
    <property type="evidence" value="ECO:0007669"/>
    <property type="project" value="InterPro"/>
</dbReference>
<evidence type="ECO:0000256" key="2">
    <source>
        <dbReference type="ARBA" id="ARBA00023125"/>
    </source>
</evidence>
<dbReference type="Pfam" id="PF02365">
    <property type="entry name" value="NAM"/>
    <property type="match status" value="1"/>
</dbReference>
<dbReference type="InterPro" id="IPR003441">
    <property type="entry name" value="NAC-dom"/>
</dbReference>
<dbReference type="InterPro" id="IPR036093">
    <property type="entry name" value="NAC_dom_sf"/>
</dbReference>
<comment type="caution">
    <text evidence="6">The sequence shown here is derived from an EMBL/GenBank/DDBJ whole genome shotgun (WGS) entry which is preliminary data.</text>
</comment>
<keyword evidence="3" id="KW-0804">Transcription</keyword>
<keyword evidence="1" id="KW-0805">Transcription regulation</keyword>
<dbReference type="GO" id="GO:0000976">
    <property type="term" value="F:transcription cis-regulatory region binding"/>
    <property type="evidence" value="ECO:0007669"/>
    <property type="project" value="UniProtKB-ARBA"/>
</dbReference>
<gene>
    <name evidence="6" type="ORF">QN277_012380</name>
</gene>
<evidence type="ECO:0000256" key="3">
    <source>
        <dbReference type="ARBA" id="ARBA00023163"/>
    </source>
</evidence>
<organism evidence="6 7">
    <name type="scientific">Acacia crassicarpa</name>
    <name type="common">northern wattle</name>
    <dbReference type="NCBI Taxonomy" id="499986"/>
    <lineage>
        <taxon>Eukaryota</taxon>
        <taxon>Viridiplantae</taxon>
        <taxon>Streptophyta</taxon>
        <taxon>Embryophyta</taxon>
        <taxon>Tracheophyta</taxon>
        <taxon>Spermatophyta</taxon>
        <taxon>Magnoliopsida</taxon>
        <taxon>eudicotyledons</taxon>
        <taxon>Gunneridae</taxon>
        <taxon>Pentapetalae</taxon>
        <taxon>rosids</taxon>
        <taxon>fabids</taxon>
        <taxon>Fabales</taxon>
        <taxon>Fabaceae</taxon>
        <taxon>Caesalpinioideae</taxon>
        <taxon>mimosoid clade</taxon>
        <taxon>Acacieae</taxon>
        <taxon>Acacia</taxon>
    </lineage>
</organism>
<feature type="domain" description="NAC" evidence="5">
    <location>
        <begin position="6"/>
        <end position="154"/>
    </location>
</feature>
<evidence type="ECO:0000313" key="6">
    <source>
        <dbReference type="EMBL" id="KAK4280807.1"/>
    </source>
</evidence>
<dbReference type="EMBL" id="JAWXYG010000002">
    <property type="protein sequence ID" value="KAK4280807.1"/>
    <property type="molecule type" value="Genomic_DNA"/>
</dbReference>
<proteinExistence type="predicted"/>
<evidence type="ECO:0000256" key="1">
    <source>
        <dbReference type="ARBA" id="ARBA00023015"/>
    </source>
</evidence>
<evidence type="ECO:0000256" key="4">
    <source>
        <dbReference type="ARBA" id="ARBA00023242"/>
    </source>
</evidence>
<evidence type="ECO:0000259" key="5">
    <source>
        <dbReference type="PROSITE" id="PS51005"/>
    </source>
</evidence>
<keyword evidence="7" id="KW-1185">Reference proteome</keyword>
<protein>
    <recommendedName>
        <fullName evidence="5">NAC domain-containing protein</fullName>
    </recommendedName>
</protein>
<reference evidence="6" key="1">
    <citation type="submission" date="2023-10" db="EMBL/GenBank/DDBJ databases">
        <title>Chromosome-level genome of the transformable northern wattle, Acacia crassicarpa.</title>
        <authorList>
            <person name="Massaro I."/>
            <person name="Sinha N.R."/>
            <person name="Poethig S."/>
            <person name="Leichty A.R."/>
        </authorList>
    </citation>
    <scope>NUCLEOTIDE SEQUENCE</scope>
    <source>
        <strain evidence="6">Acra3RX</strain>
        <tissue evidence="6">Leaf</tissue>
    </source>
</reference>
<dbReference type="AlphaFoldDB" id="A0AAE1N0X1"/>
<evidence type="ECO:0000313" key="7">
    <source>
        <dbReference type="Proteomes" id="UP001293593"/>
    </source>
</evidence>
<sequence>MDENNLPPGFRFHPTDEELINYYLKSKVCDANGFTCKAVAVVDLNKSEPWDLPGKASMGEKVWYFFSLKDRKYPTGLRTNRATESGYWKTTGKDKHIFHGGALVGFKKTLVFYQGRAPRGLKTNWVMHEYRLHNNNLHFTPSKEEWVVCRVFKKSISAAKKPHQEMTSSSLDSPNCEATSMVNELGDVVELANFSTSLANSSTGFTPNNVNNGDHISNVNTNMNLSNNYWSSSADQVPSLVPWPNNSTASRGLMLNNPNLSSVNSLLLKALQLKSYQQQQQVHDQFVASSYMSSQAVSNVGGTTDHVIVSNPSASQQHLPFNLDSVW</sequence>
<dbReference type="Gene3D" id="2.170.150.80">
    <property type="entry name" value="NAC domain"/>
    <property type="match status" value="1"/>
</dbReference>
<dbReference type="PANTHER" id="PTHR31744:SF22">
    <property type="entry name" value="NAC DOMAIN CONTAINING PROTEIN 58"/>
    <property type="match status" value="1"/>
</dbReference>
<dbReference type="PANTHER" id="PTHR31744">
    <property type="entry name" value="PROTEIN CUP-SHAPED COTYLEDON 2-RELATED"/>
    <property type="match status" value="1"/>
</dbReference>
<accession>A0AAE1N0X1</accession>
<keyword evidence="2" id="KW-0238">DNA-binding</keyword>
<dbReference type="Proteomes" id="UP001293593">
    <property type="component" value="Unassembled WGS sequence"/>
</dbReference>
<dbReference type="FunFam" id="2.170.150.80:FF:000006">
    <property type="entry name" value="NAC domain-containing protein 100-like"/>
    <property type="match status" value="1"/>
</dbReference>
<name>A0AAE1N0X1_9FABA</name>
<dbReference type="SUPFAM" id="SSF101941">
    <property type="entry name" value="NAC domain"/>
    <property type="match status" value="1"/>
</dbReference>